<sequence>MNKDLIGKAMLLISDLEPGTVLDKELSELAITTLEELVGVARREQEKNASCLNN</sequence>
<dbReference type="EMBL" id="BSPW01000124">
    <property type="protein sequence ID" value="GLT20546.1"/>
    <property type="molecule type" value="Genomic_DNA"/>
</dbReference>
<organism evidence="1 2">
    <name type="scientific">Vibrio zhanjiangensis</name>
    <dbReference type="NCBI Taxonomy" id="1046128"/>
    <lineage>
        <taxon>Bacteria</taxon>
        <taxon>Pseudomonadati</taxon>
        <taxon>Pseudomonadota</taxon>
        <taxon>Gammaproteobacteria</taxon>
        <taxon>Vibrionales</taxon>
        <taxon>Vibrionaceae</taxon>
        <taxon>Vibrio</taxon>
    </lineage>
</organism>
<evidence type="ECO:0000313" key="2">
    <source>
        <dbReference type="Proteomes" id="UP001157138"/>
    </source>
</evidence>
<dbReference type="Proteomes" id="UP001157138">
    <property type="component" value="Unassembled WGS sequence"/>
</dbReference>
<proteinExistence type="predicted"/>
<gene>
    <name evidence="1" type="ORF">GCM10007938_43310</name>
</gene>
<name>A0ABQ6F6H9_9VIBR</name>
<accession>A0ABQ6F6H9</accession>
<protein>
    <submittedName>
        <fullName evidence="1">Uncharacterized protein</fullName>
    </submittedName>
</protein>
<dbReference type="RefSeq" id="WP_284194373.1">
    <property type="nucleotide sequence ID" value="NZ_BSPW01000124.1"/>
</dbReference>
<keyword evidence="2" id="KW-1185">Reference proteome</keyword>
<reference evidence="2" key="1">
    <citation type="journal article" date="2019" name="Int. J. Syst. Evol. Microbiol.">
        <title>The Global Catalogue of Microorganisms (GCM) 10K type strain sequencing project: providing services to taxonomists for standard genome sequencing and annotation.</title>
        <authorList>
            <consortium name="The Broad Institute Genomics Platform"/>
            <consortium name="The Broad Institute Genome Sequencing Center for Infectious Disease"/>
            <person name="Wu L."/>
            <person name="Ma J."/>
        </authorList>
    </citation>
    <scope>NUCLEOTIDE SEQUENCE [LARGE SCALE GENOMIC DNA]</scope>
    <source>
        <strain evidence="2">NBRC 108723</strain>
    </source>
</reference>
<evidence type="ECO:0000313" key="1">
    <source>
        <dbReference type="EMBL" id="GLT20546.1"/>
    </source>
</evidence>
<comment type="caution">
    <text evidence="1">The sequence shown here is derived from an EMBL/GenBank/DDBJ whole genome shotgun (WGS) entry which is preliminary data.</text>
</comment>